<dbReference type="OrthoDB" id="9813689at2"/>
<feature type="transmembrane region" description="Helical" evidence="8">
    <location>
        <begin position="128"/>
        <end position="146"/>
    </location>
</feature>
<keyword evidence="7" id="KW-0479">Metal-binding</keyword>
<feature type="transmembrane region" description="Helical" evidence="8">
    <location>
        <begin position="211"/>
        <end position="230"/>
    </location>
</feature>
<keyword evidence="4 8" id="KW-0812">Transmembrane</keyword>
<keyword evidence="5 8" id="KW-1133">Transmembrane helix</keyword>
<comment type="similarity">
    <text evidence="2">Belongs to the UPF0073 (Hly-III) family.</text>
</comment>
<proteinExistence type="inferred from homology"/>
<feature type="binding site" evidence="7">
    <location>
        <position position="87"/>
    </location>
    <ligand>
        <name>Zn(2+)</name>
        <dbReference type="ChEBI" id="CHEBI:29105"/>
    </ligand>
</feature>
<keyword evidence="10" id="KW-1185">Reference proteome</keyword>
<comment type="subcellular location">
    <subcellularLocation>
        <location evidence="1">Cell membrane</location>
        <topology evidence="1">Multi-pass membrane protein</topology>
    </subcellularLocation>
</comment>
<evidence type="ECO:0000256" key="1">
    <source>
        <dbReference type="ARBA" id="ARBA00004651"/>
    </source>
</evidence>
<dbReference type="InterPro" id="IPR004254">
    <property type="entry name" value="AdipoR/HlyIII-related"/>
</dbReference>
<feature type="transmembrane region" description="Helical" evidence="8">
    <location>
        <begin position="181"/>
        <end position="202"/>
    </location>
</feature>
<gene>
    <name evidence="9" type="ORF">C7H85_03640</name>
</gene>
<evidence type="ECO:0000256" key="4">
    <source>
        <dbReference type="ARBA" id="ARBA00022692"/>
    </source>
</evidence>
<protein>
    <submittedName>
        <fullName evidence="9">Hemolysin D</fullName>
    </submittedName>
</protein>
<dbReference type="Pfam" id="PF03006">
    <property type="entry name" value="HlyIII"/>
    <property type="match status" value="1"/>
</dbReference>
<dbReference type="NCBIfam" id="TIGR01065">
    <property type="entry name" value="hlyIII"/>
    <property type="match status" value="1"/>
</dbReference>
<dbReference type="InterPro" id="IPR005744">
    <property type="entry name" value="Hy-lIII"/>
</dbReference>
<keyword evidence="6 8" id="KW-0472">Membrane</keyword>
<dbReference type="GO" id="GO:0005886">
    <property type="term" value="C:plasma membrane"/>
    <property type="evidence" value="ECO:0007669"/>
    <property type="project" value="UniProtKB-SubCell"/>
</dbReference>
<dbReference type="AlphaFoldDB" id="A0A2P7RCL8"/>
<keyword evidence="7" id="KW-0862">Zinc</keyword>
<evidence type="ECO:0000313" key="9">
    <source>
        <dbReference type="EMBL" id="PSJ47910.1"/>
    </source>
</evidence>
<evidence type="ECO:0000256" key="8">
    <source>
        <dbReference type="SAM" id="Phobius"/>
    </source>
</evidence>
<dbReference type="GO" id="GO:0046872">
    <property type="term" value="F:metal ion binding"/>
    <property type="evidence" value="ECO:0007669"/>
    <property type="project" value="UniProtKB-KW"/>
</dbReference>
<evidence type="ECO:0000256" key="6">
    <source>
        <dbReference type="ARBA" id="ARBA00023136"/>
    </source>
</evidence>
<name>A0A2P7RCL8_9GAMM</name>
<keyword evidence="3" id="KW-1003">Cell membrane</keyword>
<evidence type="ECO:0000313" key="10">
    <source>
        <dbReference type="Proteomes" id="UP000240243"/>
    </source>
</evidence>
<feature type="binding site" evidence="7">
    <location>
        <position position="210"/>
    </location>
    <ligand>
        <name>Zn(2+)</name>
        <dbReference type="ChEBI" id="CHEBI:29105"/>
    </ligand>
</feature>
<dbReference type="EMBL" id="PXYG01000001">
    <property type="protein sequence ID" value="PSJ47910.1"/>
    <property type="molecule type" value="Genomic_DNA"/>
</dbReference>
<evidence type="ECO:0000256" key="2">
    <source>
        <dbReference type="ARBA" id="ARBA00008488"/>
    </source>
</evidence>
<comment type="caution">
    <text evidence="9">The sequence shown here is derived from an EMBL/GenBank/DDBJ whole genome shotgun (WGS) entry which is preliminary data.</text>
</comment>
<reference evidence="9 10" key="1">
    <citation type="submission" date="2018-03" db="EMBL/GenBank/DDBJ databases">
        <title>The draft genome of Zobellella sp. 59N8.</title>
        <authorList>
            <person name="Liu L."/>
            <person name="Li L."/>
            <person name="Zhang X."/>
            <person name="Liang L."/>
            <person name="Wang T."/>
        </authorList>
    </citation>
    <scope>NUCLEOTIDE SEQUENCE [LARGE SCALE GENOMIC DNA]</scope>
    <source>
        <strain evidence="9 10">59N8</strain>
    </source>
</reference>
<evidence type="ECO:0000256" key="5">
    <source>
        <dbReference type="ARBA" id="ARBA00022989"/>
    </source>
</evidence>
<dbReference type="Proteomes" id="UP000240243">
    <property type="component" value="Unassembled WGS sequence"/>
</dbReference>
<feature type="binding site" evidence="7">
    <location>
        <position position="214"/>
    </location>
    <ligand>
        <name>Zn(2+)</name>
        <dbReference type="ChEBI" id="CHEBI:29105"/>
    </ligand>
</feature>
<feature type="transmembrane region" description="Helical" evidence="8">
    <location>
        <begin position="158"/>
        <end position="175"/>
    </location>
</feature>
<evidence type="ECO:0000256" key="3">
    <source>
        <dbReference type="ARBA" id="ARBA00022475"/>
    </source>
</evidence>
<feature type="transmembrane region" description="Helical" evidence="8">
    <location>
        <begin position="63"/>
        <end position="89"/>
    </location>
</feature>
<accession>A0A2P7RCL8</accession>
<feature type="transmembrane region" description="Helical" evidence="8">
    <location>
        <begin position="101"/>
        <end position="122"/>
    </location>
</feature>
<sequence length="233" mass="25269">MALTPADTRARYGGVLNNGVVTPRREQSWGEEMANSISHGIGLVAALAGTPVLLERAARHGDIGFTIGVALFAMSMILLYLASTLYHALPPGRAKRMLRMFEHAAIFVLIAGTYSPFALGILDGPWGWSLLVIIWGLALFGIILKLGRRMTSPLISTGLYLIMGWLIVAATLPLYERMPAAGLALLVAGGMAYTAGVVFFTLDARWRYGHLIWHLFVMAGTGCHYFAVLWHGA</sequence>
<dbReference type="GO" id="GO:0140911">
    <property type="term" value="F:pore-forming activity"/>
    <property type="evidence" value="ECO:0007669"/>
    <property type="project" value="InterPro"/>
</dbReference>
<dbReference type="PANTHER" id="PTHR20855:SF3">
    <property type="entry name" value="LD03007P"/>
    <property type="match status" value="1"/>
</dbReference>
<organism evidence="9 10">
    <name type="scientific">Zobellella endophytica</name>
    <dbReference type="NCBI Taxonomy" id="2116700"/>
    <lineage>
        <taxon>Bacteria</taxon>
        <taxon>Pseudomonadati</taxon>
        <taxon>Pseudomonadota</taxon>
        <taxon>Gammaproteobacteria</taxon>
        <taxon>Aeromonadales</taxon>
        <taxon>Aeromonadaceae</taxon>
        <taxon>Zobellella</taxon>
    </lineage>
</organism>
<dbReference type="PANTHER" id="PTHR20855">
    <property type="entry name" value="ADIPOR/PROGESTIN RECEPTOR-RELATED"/>
    <property type="match status" value="1"/>
</dbReference>
<evidence type="ECO:0000256" key="7">
    <source>
        <dbReference type="PIRSR" id="PIRSR604254-1"/>
    </source>
</evidence>